<dbReference type="PATRIC" id="fig|135826.4.peg.717"/>
<gene>
    <name evidence="1" type="ORF">KP77_07220</name>
</gene>
<evidence type="ECO:0000313" key="1">
    <source>
        <dbReference type="EMBL" id="KIL51210.1"/>
    </source>
</evidence>
<proteinExistence type="predicted"/>
<keyword evidence="2" id="KW-1185">Reference proteome</keyword>
<accession>A0A0C2RLS3</accession>
<dbReference type="EMBL" id="JXRQ01000015">
    <property type="protein sequence ID" value="KIL51210.1"/>
    <property type="molecule type" value="Genomic_DNA"/>
</dbReference>
<evidence type="ECO:0008006" key="3">
    <source>
        <dbReference type="Google" id="ProtNLM"/>
    </source>
</evidence>
<sequence length="129" mass="14965">MFNKLTNIFSNGKGKVDLVLDQNVLIPGSQITGTFYLQGPKKKKKVSRLECDLMAFDPKHLNEKPVEIATTIYMSKEIDASFSREIPFSYTIPEHLKDKSDQCRYRFRTKLIFEDQIQYIDHDELKTGS</sequence>
<dbReference type="AlphaFoldDB" id="A0A0C2RLS3"/>
<dbReference type="Pfam" id="PF07070">
    <property type="entry name" value="Spo0M"/>
    <property type="match status" value="1"/>
</dbReference>
<organism evidence="1 2">
    <name type="scientific">Jeotgalibacillus alimentarius</name>
    <dbReference type="NCBI Taxonomy" id="135826"/>
    <lineage>
        <taxon>Bacteria</taxon>
        <taxon>Bacillati</taxon>
        <taxon>Bacillota</taxon>
        <taxon>Bacilli</taxon>
        <taxon>Bacillales</taxon>
        <taxon>Caryophanaceae</taxon>
        <taxon>Jeotgalibacillus</taxon>
    </lineage>
</organism>
<dbReference type="STRING" id="135826.KP77_07220"/>
<reference evidence="1 2" key="1">
    <citation type="submission" date="2015-01" db="EMBL/GenBank/DDBJ databases">
        <title>Genome sequence of Jeotgalibacillus alimentarius.</title>
        <authorList>
            <person name="Goh K.M."/>
            <person name="Chan K.-G."/>
            <person name="Yaakop A.S."/>
            <person name="Ee R."/>
            <person name="Gan H.M."/>
            <person name="Chan C.S."/>
        </authorList>
    </citation>
    <scope>NUCLEOTIDE SEQUENCE [LARGE SCALE GENOMIC DNA]</scope>
    <source>
        <strain evidence="1 2">YKJ-13</strain>
    </source>
</reference>
<protein>
    <recommendedName>
        <fullName evidence="3">Sporulation protein</fullName>
    </recommendedName>
</protein>
<name>A0A0C2RLS3_9BACL</name>
<comment type="caution">
    <text evidence="1">The sequence shown here is derived from an EMBL/GenBank/DDBJ whole genome shotgun (WGS) entry which is preliminary data.</text>
</comment>
<dbReference type="InterPro" id="IPR009776">
    <property type="entry name" value="Spore_0_M"/>
</dbReference>
<dbReference type="RefSeq" id="WP_052473941.1">
    <property type="nucleotide sequence ID" value="NZ_JXRQ01000015.1"/>
</dbReference>
<evidence type="ECO:0000313" key="2">
    <source>
        <dbReference type="Proteomes" id="UP000031950"/>
    </source>
</evidence>
<dbReference type="Proteomes" id="UP000031950">
    <property type="component" value="Unassembled WGS sequence"/>
</dbReference>
<dbReference type="OrthoDB" id="2988706at2"/>